<feature type="non-terminal residue" evidence="1">
    <location>
        <position position="26"/>
    </location>
</feature>
<accession>A0A8S3BY84</accession>
<comment type="caution">
    <text evidence="1">The sequence shown here is derived from an EMBL/GenBank/DDBJ whole genome shotgun (WGS) entry which is preliminary data.</text>
</comment>
<reference evidence="1" key="1">
    <citation type="submission" date="2021-02" db="EMBL/GenBank/DDBJ databases">
        <authorList>
            <person name="Nowell W R."/>
        </authorList>
    </citation>
    <scope>NUCLEOTIDE SEQUENCE</scope>
</reference>
<feature type="non-terminal residue" evidence="1">
    <location>
        <position position="1"/>
    </location>
</feature>
<sequence length="26" mass="2660">MNSNAIIDFFSGTVGATASVYVGQPL</sequence>
<evidence type="ECO:0000313" key="2">
    <source>
        <dbReference type="Proteomes" id="UP000681720"/>
    </source>
</evidence>
<gene>
    <name evidence="1" type="ORF">GIL414_LOCUS49198</name>
</gene>
<dbReference type="EMBL" id="CAJOBJ010161228">
    <property type="protein sequence ID" value="CAF4846784.1"/>
    <property type="molecule type" value="Genomic_DNA"/>
</dbReference>
<proteinExistence type="predicted"/>
<dbReference type="AlphaFoldDB" id="A0A8S3BY84"/>
<protein>
    <submittedName>
        <fullName evidence="1">Uncharacterized protein</fullName>
    </submittedName>
</protein>
<evidence type="ECO:0000313" key="1">
    <source>
        <dbReference type="EMBL" id="CAF4846784.1"/>
    </source>
</evidence>
<dbReference type="Proteomes" id="UP000681720">
    <property type="component" value="Unassembled WGS sequence"/>
</dbReference>
<name>A0A8S3BY84_9BILA</name>
<organism evidence="1 2">
    <name type="scientific">Rotaria magnacalcarata</name>
    <dbReference type="NCBI Taxonomy" id="392030"/>
    <lineage>
        <taxon>Eukaryota</taxon>
        <taxon>Metazoa</taxon>
        <taxon>Spiralia</taxon>
        <taxon>Gnathifera</taxon>
        <taxon>Rotifera</taxon>
        <taxon>Eurotatoria</taxon>
        <taxon>Bdelloidea</taxon>
        <taxon>Philodinida</taxon>
        <taxon>Philodinidae</taxon>
        <taxon>Rotaria</taxon>
    </lineage>
</organism>